<organism evidence="1 2">
    <name type="scientific">Lucilia cuprina</name>
    <name type="common">Green bottle fly</name>
    <name type="synonym">Australian sheep blowfly</name>
    <dbReference type="NCBI Taxonomy" id="7375"/>
    <lineage>
        <taxon>Eukaryota</taxon>
        <taxon>Metazoa</taxon>
        <taxon>Ecdysozoa</taxon>
        <taxon>Arthropoda</taxon>
        <taxon>Hexapoda</taxon>
        <taxon>Insecta</taxon>
        <taxon>Pterygota</taxon>
        <taxon>Neoptera</taxon>
        <taxon>Endopterygota</taxon>
        <taxon>Diptera</taxon>
        <taxon>Brachycera</taxon>
        <taxon>Muscomorpha</taxon>
        <taxon>Oestroidea</taxon>
        <taxon>Calliphoridae</taxon>
        <taxon>Luciliinae</taxon>
        <taxon>Lucilia</taxon>
    </lineage>
</organism>
<dbReference type="AlphaFoldDB" id="A0A0L0BZ89"/>
<proteinExistence type="predicted"/>
<dbReference type="Proteomes" id="UP000037069">
    <property type="component" value="Unassembled WGS sequence"/>
</dbReference>
<gene>
    <name evidence="1" type="ORF">FF38_01261</name>
</gene>
<keyword evidence="2" id="KW-1185">Reference proteome</keyword>
<accession>A0A0L0BZ89</accession>
<evidence type="ECO:0000313" key="2">
    <source>
        <dbReference type="Proteomes" id="UP000037069"/>
    </source>
</evidence>
<evidence type="ECO:0000313" key="1">
    <source>
        <dbReference type="EMBL" id="KNC25345.1"/>
    </source>
</evidence>
<protein>
    <submittedName>
        <fullName evidence="1">Uncharacterized protein</fullName>
    </submittedName>
</protein>
<name>A0A0L0BZ89_LUCCU</name>
<sequence>MGTPGPKAITLYEYFKRITKIPPTTKPKRRSGFMRRERAVLIRLINQDPSPNWNQASAMWEKIDRIDLLKTKH</sequence>
<comment type="caution">
    <text evidence="1">The sequence shown here is derived from an EMBL/GenBank/DDBJ whole genome shotgun (WGS) entry which is preliminary data.</text>
</comment>
<reference evidence="1 2" key="1">
    <citation type="journal article" date="2015" name="Nat. Commun.">
        <title>Lucilia cuprina genome unlocks parasitic fly biology to underpin future interventions.</title>
        <authorList>
            <person name="Anstead C.A."/>
            <person name="Korhonen P.K."/>
            <person name="Young N.D."/>
            <person name="Hall R.S."/>
            <person name="Jex A.R."/>
            <person name="Murali S.C."/>
            <person name="Hughes D.S."/>
            <person name="Lee S.F."/>
            <person name="Perry T."/>
            <person name="Stroehlein A.J."/>
            <person name="Ansell B.R."/>
            <person name="Breugelmans B."/>
            <person name="Hofmann A."/>
            <person name="Qu J."/>
            <person name="Dugan S."/>
            <person name="Lee S.L."/>
            <person name="Chao H."/>
            <person name="Dinh H."/>
            <person name="Han Y."/>
            <person name="Doddapaneni H.V."/>
            <person name="Worley K.C."/>
            <person name="Muzny D.M."/>
            <person name="Ioannidis P."/>
            <person name="Waterhouse R.M."/>
            <person name="Zdobnov E.M."/>
            <person name="James P.J."/>
            <person name="Bagnall N.H."/>
            <person name="Kotze A.C."/>
            <person name="Gibbs R.A."/>
            <person name="Richards S."/>
            <person name="Batterham P."/>
            <person name="Gasser R.B."/>
        </authorList>
    </citation>
    <scope>NUCLEOTIDE SEQUENCE [LARGE SCALE GENOMIC DNA]</scope>
    <source>
        <strain evidence="1 2">LS</strain>
        <tissue evidence="1">Full body</tissue>
    </source>
</reference>
<dbReference type="EMBL" id="JRES01001122">
    <property type="protein sequence ID" value="KNC25345.1"/>
    <property type="molecule type" value="Genomic_DNA"/>
</dbReference>